<evidence type="ECO:0000313" key="5">
    <source>
        <dbReference type="EMBL" id="MCD7108482.1"/>
    </source>
</evidence>
<accession>A0A9X1NNZ3</accession>
<dbReference type="Pfam" id="PF00196">
    <property type="entry name" value="GerE"/>
    <property type="match status" value="1"/>
</dbReference>
<keyword evidence="6" id="KW-1185">Reference proteome</keyword>
<keyword evidence="1" id="KW-0805">Transcription regulation</keyword>
<evidence type="ECO:0000256" key="3">
    <source>
        <dbReference type="ARBA" id="ARBA00023163"/>
    </source>
</evidence>
<dbReference type="PROSITE" id="PS00622">
    <property type="entry name" value="HTH_LUXR_1"/>
    <property type="match status" value="1"/>
</dbReference>
<dbReference type="SMART" id="SM00421">
    <property type="entry name" value="HTH_LUXR"/>
    <property type="match status" value="1"/>
</dbReference>
<dbReference type="GO" id="GO:0006355">
    <property type="term" value="P:regulation of DNA-templated transcription"/>
    <property type="evidence" value="ECO:0007669"/>
    <property type="project" value="InterPro"/>
</dbReference>
<dbReference type="PRINTS" id="PR00038">
    <property type="entry name" value="HTHLUXR"/>
</dbReference>
<feature type="domain" description="HTH luxR-type" evidence="4">
    <location>
        <begin position="203"/>
        <end position="268"/>
    </location>
</feature>
<proteinExistence type="predicted"/>
<evidence type="ECO:0000313" key="6">
    <source>
        <dbReference type="Proteomes" id="UP001139089"/>
    </source>
</evidence>
<comment type="caution">
    <text evidence="5">The sequence shown here is derived from an EMBL/GenBank/DDBJ whole genome shotgun (WGS) entry which is preliminary data.</text>
</comment>
<evidence type="ECO:0000256" key="1">
    <source>
        <dbReference type="ARBA" id="ARBA00023015"/>
    </source>
</evidence>
<dbReference type="InterPro" id="IPR036388">
    <property type="entry name" value="WH-like_DNA-bd_sf"/>
</dbReference>
<evidence type="ECO:0000259" key="4">
    <source>
        <dbReference type="PROSITE" id="PS50043"/>
    </source>
</evidence>
<evidence type="ECO:0000256" key="2">
    <source>
        <dbReference type="ARBA" id="ARBA00023125"/>
    </source>
</evidence>
<gene>
    <name evidence="5" type="ORF">LRX75_05425</name>
</gene>
<dbReference type="AlphaFoldDB" id="A0A9X1NNZ3"/>
<dbReference type="PANTHER" id="PTHR44688">
    <property type="entry name" value="DNA-BINDING TRANSCRIPTIONAL ACTIVATOR DEVR_DOSR"/>
    <property type="match status" value="1"/>
</dbReference>
<dbReference type="NCBIfam" id="NF047402">
    <property type="entry name" value="TransRegVisN"/>
    <property type="match status" value="1"/>
</dbReference>
<dbReference type="InterPro" id="IPR000792">
    <property type="entry name" value="Tscrpt_reg_LuxR_C"/>
</dbReference>
<protein>
    <submittedName>
        <fullName evidence="5">Helix-turn-helix transcriptional regulator</fullName>
    </submittedName>
</protein>
<dbReference type="Gene3D" id="1.10.10.10">
    <property type="entry name" value="Winged helix-like DNA-binding domain superfamily/Winged helix DNA-binding domain"/>
    <property type="match status" value="1"/>
</dbReference>
<reference evidence="5" key="1">
    <citation type="submission" date="2021-12" db="EMBL/GenBank/DDBJ databases">
        <authorList>
            <person name="Li Y."/>
        </authorList>
    </citation>
    <scope>NUCLEOTIDE SEQUENCE</scope>
    <source>
        <strain evidence="5">DKSPLA3</strain>
    </source>
</reference>
<dbReference type="PROSITE" id="PS50043">
    <property type="entry name" value="HTH_LUXR_2"/>
    <property type="match status" value="1"/>
</dbReference>
<name>A0A9X1NNZ3_9HYPH</name>
<dbReference type="InterPro" id="IPR016032">
    <property type="entry name" value="Sig_transdc_resp-reg_C-effctor"/>
</dbReference>
<dbReference type="RefSeq" id="WP_231812567.1">
    <property type="nucleotide sequence ID" value="NZ_JAJOZR010000003.1"/>
</dbReference>
<dbReference type="PANTHER" id="PTHR44688:SF25">
    <property type="entry name" value="HTH LUXR-TYPE DOMAIN-CONTAINING PROTEIN"/>
    <property type="match status" value="1"/>
</dbReference>
<dbReference type="EMBL" id="JAJOZR010000003">
    <property type="protein sequence ID" value="MCD7108482.1"/>
    <property type="molecule type" value="Genomic_DNA"/>
</dbReference>
<sequence>MEALQTEIAGRPVPVASMRAAMGGSSPAVHTGQPSPAGPACLGTAAHPAAKRQLLEKLGDYAARGQLNKALAALTDYVGASHYLLARYDLSQDSGLDFVMVSDWPFDVVKRLGQVMQGLHAKTNEQEKCLSLLHPVFMRLPEEAVLGRGISREYCAITFSIGRLRLSLMLLFPQDLILSREGLRDIGLLTGYFASLARDTSLRSDRDFDLTERELECLSWIAEGKTSEEIALILGISRNTINNYITSVMRKTATKTRSEAIACAVRNNLV</sequence>
<dbReference type="SUPFAM" id="SSF46894">
    <property type="entry name" value="C-terminal effector domain of the bipartite response regulators"/>
    <property type="match status" value="1"/>
</dbReference>
<dbReference type="CDD" id="cd06170">
    <property type="entry name" value="LuxR_C_like"/>
    <property type="match status" value="1"/>
</dbReference>
<keyword evidence="3" id="KW-0804">Transcription</keyword>
<organism evidence="5 6">
    <name type="scientific">Rhizobium quercicola</name>
    <dbReference type="NCBI Taxonomy" id="2901226"/>
    <lineage>
        <taxon>Bacteria</taxon>
        <taxon>Pseudomonadati</taxon>
        <taxon>Pseudomonadota</taxon>
        <taxon>Alphaproteobacteria</taxon>
        <taxon>Hyphomicrobiales</taxon>
        <taxon>Rhizobiaceae</taxon>
        <taxon>Rhizobium/Agrobacterium group</taxon>
        <taxon>Rhizobium</taxon>
    </lineage>
</organism>
<dbReference type="Proteomes" id="UP001139089">
    <property type="component" value="Unassembled WGS sequence"/>
</dbReference>
<dbReference type="GO" id="GO:0003677">
    <property type="term" value="F:DNA binding"/>
    <property type="evidence" value="ECO:0007669"/>
    <property type="project" value="UniProtKB-KW"/>
</dbReference>
<keyword evidence="2" id="KW-0238">DNA-binding</keyword>